<proteinExistence type="predicted"/>
<feature type="region of interest" description="Disordered" evidence="1">
    <location>
        <begin position="77"/>
        <end position="104"/>
    </location>
</feature>
<dbReference type="EnsemblPlants" id="MELO3C002855.2.1">
    <property type="protein sequence ID" value="MELO3C002855.2.1"/>
    <property type="gene ID" value="MELO3C002855.2"/>
</dbReference>
<sequence>MAKVFIVDKHGRKSCILDHKGLEKSGLVSFLSMINPTVEIEPKLRPPIAGRKDTRKFYSSSSDSDTLRRSYAQVYSDGYPSDSSSGRERSLSTSPTRQGNKKQNKLMEARIKVRYNYSDFIPASVCIKDENGNSFVVQVVTPENEKLLIESDIKIHAVLLEKLKLKSKIVINEPFPSNENLIVAKNINDKESSKLDIKVASRKEKEIEKEKGLVRSIDEDLERDTHLMLANTNLI</sequence>
<accession>A0A9I9CFN1</accession>
<organism evidence="2">
    <name type="scientific">Cucumis melo</name>
    <name type="common">Muskmelon</name>
    <dbReference type="NCBI Taxonomy" id="3656"/>
    <lineage>
        <taxon>Eukaryota</taxon>
        <taxon>Viridiplantae</taxon>
        <taxon>Streptophyta</taxon>
        <taxon>Embryophyta</taxon>
        <taxon>Tracheophyta</taxon>
        <taxon>Spermatophyta</taxon>
        <taxon>Magnoliopsida</taxon>
        <taxon>eudicotyledons</taxon>
        <taxon>Gunneridae</taxon>
        <taxon>Pentapetalae</taxon>
        <taxon>rosids</taxon>
        <taxon>fabids</taxon>
        <taxon>Cucurbitales</taxon>
        <taxon>Cucurbitaceae</taxon>
        <taxon>Benincaseae</taxon>
        <taxon>Cucumis</taxon>
    </lineage>
</organism>
<evidence type="ECO:0000313" key="2">
    <source>
        <dbReference type="EnsemblPlants" id="MELO3C002855.2.1"/>
    </source>
</evidence>
<reference evidence="2" key="1">
    <citation type="submission" date="2023-03" db="UniProtKB">
        <authorList>
            <consortium name="EnsemblPlants"/>
        </authorList>
    </citation>
    <scope>IDENTIFICATION</scope>
</reference>
<name>A0A9I9CFN1_CUCME</name>
<evidence type="ECO:0000256" key="1">
    <source>
        <dbReference type="SAM" id="MobiDB-lite"/>
    </source>
</evidence>
<dbReference type="AlphaFoldDB" id="A0A9I9CFN1"/>
<dbReference type="Gramene" id="MELO3C002855.2.1">
    <property type="protein sequence ID" value="MELO3C002855.2.1"/>
    <property type="gene ID" value="MELO3C002855.2"/>
</dbReference>
<protein>
    <submittedName>
        <fullName evidence="2">Uncharacterized protein</fullName>
    </submittedName>
</protein>